<feature type="region of interest" description="Disordered" evidence="1">
    <location>
        <begin position="287"/>
        <end position="364"/>
    </location>
</feature>
<feature type="compositionally biased region" description="Pro residues" evidence="1">
    <location>
        <begin position="295"/>
        <end position="310"/>
    </location>
</feature>
<reference evidence="3 4" key="1">
    <citation type="submission" date="2019-03" db="EMBL/GenBank/DDBJ databases">
        <title>Genomic Encyclopedia of Type Strains, Phase IV (KMG-IV): sequencing the most valuable type-strain genomes for metagenomic binning, comparative biology and taxonomic classification.</title>
        <authorList>
            <person name="Goeker M."/>
        </authorList>
    </citation>
    <scope>NUCLEOTIDE SEQUENCE [LARGE SCALE GENOMIC DNA]</scope>
    <source>
        <strain evidence="3 4">DSM 45934</strain>
    </source>
</reference>
<name>A0A4R2J9L0_9PSEU</name>
<organism evidence="3 4">
    <name type="scientific">Actinocrispum wychmicini</name>
    <dbReference type="NCBI Taxonomy" id="1213861"/>
    <lineage>
        <taxon>Bacteria</taxon>
        <taxon>Bacillati</taxon>
        <taxon>Actinomycetota</taxon>
        <taxon>Actinomycetes</taxon>
        <taxon>Pseudonocardiales</taxon>
        <taxon>Pseudonocardiaceae</taxon>
        <taxon>Actinocrispum</taxon>
    </lineage>
</organism>
<keyword evidence="2" id="KW-0812">Transmembrane</keyword>
<evidence type="ECO:0000256" key="1">
    <source>
        <dbReference type="SAM" id="MobiDB-lite"/>
    </source>
</evidence>
<feature type="transmembrane region" description="Helical" evidence="2">
    <location>
        <begin position="254"/>
        <end position="280"/>
    </location>
</feature>
<feature type="transmembrane region" description="Helical" evidence="2">
    <location>
        <begin position="12"/>
        <end position="36"/>
    </location>
</feature>
<keyword evidence="2" id="KW-1133">Transmembrane helix</keyword>
<dbReference type="EMBL" id="SLWS01000007">
    <property type="protein sequence ID" value="TCO56021.1"/>
    <property type="molecule type" value="Genomic_DNA"/>
</dbReference>
<dbReference type="RefSeq" id="WP_132122278.1">
    <property type="nucleotide sequence ID" value="NZ_SLWS01000007.1"/>
</dbReference>
<accession>A0A4R2J9L0</accession>
<dbReference type="InterPro" id="IPR027948">
    <property type="entry name" value="DUF4436"/>
</dbReference>
<feature type="transmembrane region" description="Helical" evidence="2">
    <location>
        <begin position="194"/>
        <end position="216"/>
    </location>
</feature>
<sequence length="364" mass="38688">MNSRTTTGRGPARVVKAAIIAVAVVLVTAGGLWMYLGERSAGQTATTLGDTQNPDRVDIEVWVQKVDAATQELAAQVFVHPMGRLADESGFPKHDFTVSALATKGDTLSFKAGKTVSAADIKVPLGEGTVTDYPFDRYKVTFGFDATQGAQPLPVSVTLANIDSFFKIKPSEAAGDGNVVTFTATANRSTGTTLFAVFVMVLMWGLSVAAVLAAWFTTHGRRGLLWPAVGLMATLLFALVPLRNAVPGAPPIGSVIDFCAFFIVECVIAISLISTVLFGYRVEGRKEEETKEPPAPEPQPTPQLAPPGPQPVQHGFPPHSPPHGLPAPIGQPMQATGQYPQNWPQRVDPSWAAGPSTTERLPPR</sequence>
<dbReference type="Proteomes" id="UP000295680">
    <property type="component" value="Unassembled WGS sequence"/>
</dbReference>
<gene>
    <name evidence="3" type="ORF">EV192_107446</name>
</gene>
<dbReference type="OrthoDB" id="8438075at2"/>
<evidence type="ECO:0000313" key="4">
    <source>
        <dbReference type="Proteomes" id="UP000295680"/>
    </source>
</evidence>
<feature type="transmembrane region" description="Helical" evidence="2">
    <location>
        <begin position="223"/>
        <end position="242"/>
    </location>
</feature>
<evidence type="ECO:0000313" key="3">
    <source>
        <dbReference type="EMBL" id="TCO56021.1"/>
    </source>
</evidence>
<dbReference type="Pfam" id="PF14494">
    <property type="entry name" value="DUF4436"/>
    <property type="match status" value="1"/>
</dbReference>
<keyword evidence="2" id="KW-0472">Membrane</keyword>
<dbReference type="AlphaFoldDB" id="A0A4R2J9L0"/>
<protein>
    <submittedName>
        <fullName evidence="3">Uncharacterized protein DUF4436</fullName>
    </submittedName>
</protein>
<feature type="compositionally biased region" description="Polar residues" evidence="1">
    <location>
        <begin position="355"/>
        <end position="364"/>
    </location>
</feature>
<keyword evidence="4" id="KW-1185">Reference proteome</keyword>
<comment type="caution">
    <text evidence="3">The sequence shown here is derived from an EMBL/GenBank/DDBJ whole genome shotgun (WGS) entry which is preliminary data.</text>
</comment>
<feature type="compositionally biased region" description="Polar residues" evidence="1">
    <location>
        <begin position="333"/>
        <end position="344"/>
    </location>
</feature>
<proteinExistence type="predicted"/>
<evidence type="ECO:0000256" key="2">
    <source>
        <dbReference type="SAM" id="Phobius"/>
    </source>
</evidence>